<evidence type="ECO:0000259" key="2">
    <source>
        <dbReference type="Pfam" id="PF03819"/>
    </source>
</evidence>
<sequence>MQLSELQQEVDRYISQFQEGYFHPMTLVVRLAEELGELAREINHHYGEKPKKADEPEGDIALEMGDILFVLACMANRLGIDLDDAFSATMHKFRTRDRDRWTRRDRQDEHGEGRRKDE</sequence>
<reference evidence="3 4" key="1">
    <citation type="submission" date="2020-11" db="EMBL/GenBank/DDBJ databases">
        <title>Genomic insight of Alicyclobacillus mali FL 18 reveals a new arsenic-resistant strain, with potential in environmental biotechnology.</title>
        <authorList>
            <person name="Fiorentino G."/>
            <person name="Gallo G."/>
            <person name="Aulitto M."/>
        </authorList>
    </citation>
    <scope>NUCLEOTIDE SEQUENCE [LARGE SCALE GENOMIC DNA]</scope>
    <source>
        <strain evidence="3 4">FL 18</strain>
    </source>
</reference>
<gene>
    <name evidence="3" type="ORF">IW967_06135</name>
</gene>
<dbReference type="EMBL" id="JADPKZ010000036">
    <property type="protein sequence ID" value="MBF8377453.1"/>
    <property type="molecule type" value="Genomic_DNA"/>
</dbReference>
<proteinExistence type="predicted"/>
<dbReference type="InterPro" id="IPR004518">
    <property type="entry name" value="MazG-like_dom"/>
</dbReference>
<dbReference type="SUPFAM" id="SSF101386">
    <property type="entry name" value="all-alpha NTP pyrophosphatases"/>
    <property type="match status" value="1"/>
</dbReference>
<dbReference type="Pfam" id="PF03819">
    <property type="entry name" value="MazG"/>
    <property type="match status" value="1"/>
</dbReference>
<dbReference type="PIRSF" id="PIRSF029904">
    <property type="entry name" value="UCP029904_pph"/>
    <property type="match status" value="1"/>
</dbReference>
<evidence type="ECO:0000313" key="4">
    <source>
        <dbReference type="Proteomes" id="UP000642910"/>
    </source>
</evidence>
<dbReference type="CDD" id="cd11531">
    <property type="entry name" value="NTP-PPase_BsYpjD"/>
    <property type="match status" value="1"/>
</dbReference>
<keyword evidence="4" id="KW-1185">Reference proteome</keyword>
<dbReference type="PANTHER" id="PTHR42692:SF1">
    <property type="entry name" value="NUCLEOTIDE PYROPHOSPHOHYDROLASE"/>
    <property type="match status" value="1"/>
</dbReference>
<dbReference type="PANTHER" id="PTHR42692">
    <property type="entry name" value="NUCLEOTIDE PYROPHOSPHOHYDROLASE"/>
    <property type="match status" value="1"/>
</dbReference>
<dbReference type="RefSeq" id="WP_067850684.1">
    <property type="nucleotide sequence ID" value="NZ_JADPKZ010000036.1"/>
</dbReference>
<evidence type="ECO:0000256" key="1">
    <source>
        <dbReference type="SAM" id="MobiDB-lite"/>
    </source>
</evidence>
<accession>A0ABS0F2F0</accession>
<feature type="region of interest" description="Disordered" evidence="1">
    <location>
        <begin position="96"/>
        <end position="118"/>
    </location>
</feature>
<protein>
    <submittedName>
        <fullName evidence="3">Nucleotide pyrophosphohydrolase</fullName>
    </submittedName>
</protein>
<organism evidence="3 4">
    <name type="scientific">Alicyclobacillus mali</name>
    <name type="common">ex Roth et al. 2021</name>
    <dbReference type="NCBI Taxonomy" id="1123961"/>
    <lineage>
        <taxon>Bacteria</taxon>
        <taxon>Bacillati</taxon>
        <taxon>Bacillota</taxon>
        <taxon>Bacilli</taxon>
        <taxon>Bacillales</taxon>
        <taxon>Alicyclobacillaceae</taxon>
        <taxon>Alicyclobacillus</taxon>
    </lineage>
</organism>
<name>A0ABS0F2F0_9BACL</name>
<comment type="caution">
    <text evidence="3">The sequence shown here is derived from an EMBL/GenBank/DDBJ whole genome shotgun (WGS) entry which is preliminary data.</text>
</comment>
<dbReference type="Proteomes" id="UP000642910">
    <property type="component" value="Unassembled WGS sequence"/>
</dbReference>
<dbReference type="Gene3D" id="1.10.287.1080">
    <property type="entry name" value="MazG-like"/>
    <property type="match status" value="1"/>
</dbReference>
<dbReference type="InterPro" id="IPR012359">
    <property type="entry name" value="MazG-related_YpjD"/>
</dbReference>
<feature type="domain" description="NTP pyrophosphohydrolase MazG-like" evidence="2">
    <location>
        <begin position="24"/>
        <end position="101"/>
    </location>
</feature>
<dbReference type="InterPro" id="IPR047046">
    <property type="entry name" value="YpjD/YvdC"/>
</dbReference>
<evidence type="ECO:0000313" key="3">
    <source>
        <dbReference type="EMBL" id="MBF8377453.1"/>
    </source>
</evidence>